<proteinExistence type="predicted"/>
<dbReference type="GO" id="GO:0046873">
    <property type="term" value="F:metal ion transmembrane transporter activity"/>
    <property type="evidence" value="ECO:0007669"/>
    <property type="project" value="InterPro"/>
</dbReference>
<evidence type="ECO:0000256" key="1">
    <source>
        <dbReference type="ARBA" id="ARBA00004141"/>
    </source>
</evidence>
<dbReference type="Pfam" id="PF02535">
    <property type="entry name" value="Zip"/>
    <property type="match status" value="1"/>
</dbReference>
<evidence type="ECO:0000313" key="7">
    <source>
        <dbReference type="Proteomes" id="UP000822688"/>
    </source>
</evidence>
<dbReference type="AlphaFoldDB" id="A0A8T0HQH2"/>
<evidence type="ECO:0000256" key="3">
    <source>
        <dbReference type="ARBA" id="ARBA00022989"/>
    </source>
</evidence>
<organism evidence="6 7">
    <name type="scientific">Ceratodon purpureus</name>
    <name type="common">Fire moss</name>
    <name type="synonym">Dicranum purpureum</name>
    <dbReference type="NCBI Taxonomy" id="3225"/>
    <lineage>
        <taxon>Eukaryota</taxon>
        <taxon>Viridiplantae</taxon>
        <taxon>Streptophyta</taxon>
        <taxon>Embryophyta</taxon>
        <taxon>Bryophyta</taxon>
        <taxon>Bryophytina</taxon>
        <taxon>Bryopsida</taxon>
        <taxon>Dicranidae</taxon>
        <taxon>Pseudoditrichales</taxon>
        <taxon>Ditrichaceae</taxon>
        <taxon>Ceratodon</taxon>
    </lineage>
</organism>
<dbReference type="GO" id="GO:0016020">
    <property type="term" value="C:membrane"/>
    <property type="evidence" value="ECO:0007669"/>
    <property type="project" value="UniProtKB-SubCell"/>
</dbReference>
<dbReference type="Proteomes" id="UP000822688">
    <property type="component" value="Chromosome V"/>
</dbReference>
<keyword evidence="3 5" id="KW-1133">Transmembrane helix</keyword>
<feature type="transmembrane region" description="Helical" evidence="5">
    <location>
        <begin position="135"/>
        <end position="160"/>
    </location>
</feature>
<protein>
    <submittedName>
        <fullName evidence="6">Uncharacterized protein</fullName>
    </submittedName>
</protein>
<keyword evidence="2 5" id="KW-0812">Transmembrane</keyword>
<dbReference type="InterPro" id="IPR003689">
    <property type="entry name" value="ZIP"/>
</dbReference>
<comment type="subcellular location">
    <subcellularLocation>
        <location evidence="1">Membrane</location>
        <topology evidence="1">Multi-pass membrane protein</topology>
    </subcellularLocation>
</comment>
<keyword evidence="4 5" id="KW-0472">Membrane</keyword>
<dbReference type="EMBL" id="CM026426">
    <property type="protein sequence ID" value="KAG0572985.1"/>
    <property type="molecule type" value="Genomic_DNA"/>
</dbReference>
<feature type="transmembrane region" description="Helical" evidence="5">
    <location>
        <begin position="20"/>
        <end position="38"/>
    </location>
</feature>
<accession>A0A8T0HQH2</accession>
<keyword evidence="7" id="KW-1185">Reference proteome</keyword>
<evidence type="ECO:0000256" key="4">
    <source>
        <dbReference type="ARBA" id="ARBA00023136"/>
    </source>
</evidence>
<reference evidence="6" key="1">
    <citation type="submission" date="2020-06" db="EMBL/GenBank/DDBJ databases">
        <title>WGS assembly of Ceratodon purpureus strain R40.</title>
        <authorList>
            <person name="Carey S.B."/>
            <person name="Jenkins J."/>
            <person name="Shu S."/>
            <person name="Lovell J.T."/>
            <person name="Sreedasyam A."/>
            <person name="Maumus F."/>
            <person name="Tiley G.P."/>
            <person name="Fernandez-Pozo N."/>
            <person name="Barry K."/>
            <person name="Chen C."/>
            <person name="Wang M."/>
            <person name="Lipzen A."/>
            <person name="Daum C."/>
            <person name="Saski C.A."/>
            <person name="Payton A.C."/>
            <person name="Mcbreen J.C."/>
            <person name="Conrad R.E."/>
            <person name="Kollar L.M."/>
            <person name="Olsson S."/>
            <person name="Huttunen S."/>
            <person name="Landis J.B."/>
            <person name="Wickett N.J."/>
            <person name="Johnson M.G."/>
            <person name="Rensing S.A."/>
            <person name="Grimwood J."/>
            <person name="Schmutz J."/>
            <person name="Mcdaniel S.F."/>
        </authorList>
    </citation>
    <scope>NUCLEOTIDE SEQUENCE</scope>
    <source>
        <strain evidence="6">R40</strain>
    </source>
</reference>
<feature type="transmembrane region" description="Helical" evidence="5">
    <location>
        <begin position="80"/>
        <end position="98"/>
    </location>
</feature>
<comment type="caution">
    <text evidence="6">The sequence shown here is derived from an EMBL/GenBank/DDBJ whole genome shotgun (WGS) entry which is preliminary data.</text>
</comment>
<evidence type="ECO:0000313" key="6">
    <source>
        <dbReference type="EMBL" id="KAG0572985.1"/>
    </source>
</evidence>
<gene>
    <name evidence="6" type="ORF">KC19_VG139000</name>
</gene>
<name>A0A8T0HQH2_CERPU</name>
<sequence length="223" mass="23670">MVGLRAFLDNTEGTTVVENVNMLLAYLSFGIGPFIGALKHMLLLSSIDLRVTMATGIGEGVSFVVAAWKPLQMLLDGKMNIFKIFFLLCAGAFLHFLLRKYVEAKSKTSSKIEIVLPGASGELSPKARRACLASFVIWFYTFVEGLAMGVAATSGFYFYLLFPMALHGLPRGVGVGSIVYGATGSRKGSCLAVALTCLASPIGSISAVLTGVGPNQCWSGIII</sequence>
<evidence type="ECO:0000256" key="5">
    <source>
        <dbReference type="SAM" id="Phobius"/>
    </source>
</evidence>
<evidence type="ECO:0000256" key="2">
    <source>
        <dbReference type="ARBA" id="ARBA00022692"/>
    </source>
</evidence>